<dbReference type="AlphaFoldDB" id="A0A6N7W154"/>
<sequence>MDDIEMENGDYIDYDDFCDNAQEEALEDSLVEMPGDSTPQEIYDDYEERTDGEYAEREAFDW</sequence>
<dbReference type="OrthoDB" id="9865680at2"/>
<name>A0A6N7W154_ACIFE</name>
<dbReference type="RefSeq" id="WP_154488736.1">
    <property type="nucleotide sequence ID" value="NZ_VULN01000024.1"/>
</dbReference>
<evidence type="ECO:0000313" key="3">
    <source>
        <dbReference type="Proteomes" id="UP000441455"/>
    </source>
</evidence>
<gene>
    <name evidence="2" type="ORF">FX155_11045</name>
</gene>
<evidence type="ECO:0000313" key="2">
    <source>
        <dbReference type="EMBL" id="MSS83121.1"/>
    </source>
</evidence>
<evidence type="ECO:0000256" key="1">
    <source>
        <dbReference type="SAM" id="MobiDB-lite"/>
    </source>
</evidence>
<feature type="compositionally biased region" description="Basic and acidic residues" evidence="1">
    <location>
        <begin position="49"/>
        <end position="62"/>
    </location>
</feature>
<proteinExistence type="predicted"/>
<organism evidence="2 3">
    <name type="scientific">Acidaminococcus fermentans</name>
    <dbReference type="NCBI Taxonomy" id="905"/>
    <lineage>
        <taxon>Bacteria</taxon>
        <taxon>Bacillati</taxon>
        <taxon>Bacillota</taxon>
        <taxon>Negativicutes</taxon>
        <taxon>Acidaminococcales</taxon>
        <taxon>Acidaminococcaceae</taxon>
        <taxon>Acidaminococcus</taxon>
    </lineage>
</organism>
<feature type="region of interest" description="Disordered" evidence="1">
    <location>
        <begin position="31"/>
        <end position="62"/>
    </location>
</feature>
<protein>
    <submittedName>
        <fullName evidence="2">Uncharacterized protein</fullName>
    </submittedName>
</protein>
<reference evidence="2 3" key="1">
    <citation type="submission" date="2019-08" db="EMBL/GenBank/DDBJ databases">
        <title>In-depth cultivation of the pig gut microbiome towards novel bacterial diversity and tailored functional studies.</title>
        <authorList>
            <person name="Wylensek D."/>
            <person name="Hitch T.C.A."/>
            <person name="Clavel T."/>
        </authorList>
    </citation>
    <scope>NUCLEOTIDE SEQUENCE [LARGE SCALE GENOMIC DNA]</scope>
    <source>
        <strain evidence="2 3">WCA-389-WT-5B</strain>
    </source>
</reference>
<dbReference type="EMBL" id="VULN01000024">
    <property type="protein sequence ID" value="MSS83121.1"/>
    <property type="molecule type" value="Genomic_DNA"/>
</dbReference>
<accession>A0A6N7W154</accession>
<comment type="caution">
    <text evidence="2">The sequence shown here is derived from an EMBL/GenBank/DDBJ whole genome shotgun (WGS) entry which is preliminary data.</text>
</comment>
<dbReference type="Proteomes" id="UP000441455">
    <property type="component" value="Unassembled WGS sequence"/>
</dbReference>